<evidence type="ECO:0000259" key="6">
    <source>
        <dbReference type="PROSITE" id="PS51132"/>
    </source>
</evidence>
<evidence type="ECO:0000313" key="8">
    <source>
        <dbReference type="Proteomes" id="UP001046870"/>
    </source>
</evidence>
<evidence type="ECO:0000256" key="1">
    <source>
        <dbReference type="ARBA" id="ARBA00004613"/>
    </source>
</evidence>
<evidence type="ECO:0000256" key="4">
    <source>
        <dbReference type="SAM" id="MobiDB-lite"/>
    </source>
</evidence>
<dbReference type="EMBL" id="JAFDVH010000022">
    <property type="protein sequence ID" value="KAG7457181.1"/>
    <property type="molecule type" value="Genomic_DNA"/>
</dbReference>
<comment type="caution">
    <text evidence="7">The sequence shown here is derived from an EMBL/GenBank/DDBJ whole genome shotgun (WGS) entry which is preliminary data.</text>
</comment>
<evidence type="ECO:0000256" key="2">
    <source>
        <dbReference type="ARBA" id="ARBA00022525"/>
    </source>
</evidence>
<dbReference type="PANTHER" id="PTHR23192:SF79">
    <property type="entry name" value="OLFACTOMEDIN-LIKE PROTEIN 2B ISOFORM X1"/>
    <property type="match status" value="1"/>
</dbReference>
<evidence type="ECO:0000256" key="5">
    <source>
        <dbReference type="SAM" id="SignalP"/>
    </source>
</evidence>
<feature type="signal peptide" evidence="5">
    <location>
        <begin position="1"/>
        <end position="19"/>
    </location>
</feature>
<feature type="compositionally biased region" description="Basic and acidic residues" evidence="4">
    <location>
        <begin position="207"/>
        <end position="216"/>
    </location>
</feature>
<reference evidence="7" key="1">
    <citation type="submission" date="2021-01" db="EMBL/GenBank/DDBJ databases">
        <authorList>
            <person name="Zahm M."/>
            <person name="Roques C."/>
            <person name="Cabau C."/>
            <person name="Klopp C."/>
            <person name="Donnadieu C."/>
            <person name="Jouanno E."/>
            <person name="Lampietro C."/>
            <person name="Louis A."/>
            <person name="Herpin A."/>
            <person name="Echchiki A."/>
            <person name="Berthelot C."/>
            <person name="Parey E."/>
            <person name="Roest-Crollius H."/>
            <person name="Braasch I."/>
            <person name="Postlethwait J."/>
            <person name="Bobe J."/>
            <person name="Montfort J."/>
            <person name="Bouchez O."/>
            <person name="Begum T."/>
            <person name="Mejri S."/>
            <person name="Adams A."/>
            <person name="Chen W.-J."/>
            <person name="Guiguen Y."/>
        </authorList>
    </citation>
    <scope>NUCLEOTIDE SEQUENCE</scope>
    <source>
        <strain evidence="7">YG-15Mar2019-1</strain>
        <tissue evidence="7">Brain</tissue>
    </source>
</reference>
<dbReference type="InterPro" id="IPR050605">
    <property type="entry name" value="Olfactomedin-like_domain"/>
</dbReference>
<evidence type="ECO:0000256" key="3">
    <source>
        <dbReference type="PROSITE-ProRule" id="PRU00446"/>
    </source>
</evidence>
<keyword evidence="5" id="KW-0732">Signal</keyword>
<dbReference type="PROSITE" id="PS51257">
    <property type="entry name" value="PROKAR_LIPOPROTEIN"/>
    <property type="match status" value="1"/>
</dbReference>
<keyword evidence="8" id="KW-1185">Reference proteome</keyword>
<dbReference type="SMART" id="SM00284">
    <property type="entry name" value="OLF"/>
    <property type="match status" value="1"/>
</dbReference>
<comment type="caution">
    <text evidence="3">Lacks conserved residue(s) required for the propagation of feature annotation.</text>
</comment>
<feature type="region of interest" description="Disordered" evidence="4">
    <location>
        <begin position="331"/>
        <end position="357"/>
    </location>
</feature>
<dbReference type="Proteomes" id="UP001046870">
    <property type="component" value="Chromosome 22"/>
</dbReference>
<feature type="region of interest" description="Disordered" evidence="4">
    <location>
        <begin position="191"/>
        <end position="229"/>
    </location>
</feature>
<feature type="chain" id="PRO_5038607337" description="Olfactomedin-like domain-containing protein" evidence="5">
    <location>
        <begin position="20"/>
        <end position="722"/>
    </location>
</feature>
<feature type="compositionally biased region" description="Basic and acidic residues" evidence="4">
    <location>
        <begin position="335"/>
        <end position="344"/>
    </location>
</feature>
<dbReference type="AlphaFoldDB" id="A0A9D3SXP2"/>
<dbReference type="OrthoDB" id="8626508at2759"/>
<dbReference type="GO" id="GO:0007165">
    <property type="term" value="P:signal transduction"/>
    <property type="evidence" value="ECO:0007669"/>
    <property type="project" value="TreeGrafter"/>
</dbReference>
<dbReference type="InterPro" id="IPR003112">
    <property type="entry name" value="Olfac-like_dom"/>
</dbReference>
<evidence type="ECO:0000313" key="7">
    <source>
        <dbReference type="EMBL" id="KAG7457181.1"/>
    </source>
</evidence>
<proteinExistence type="predicted"/>
<organism evidence="7 8">
    <name type="scientific">Megalops atlanticus</name>
    <name type="common">Tarpon</name>
    <name type="synonym">Clupea gigantea</name>
    <dbReference type="NCBI Taxonomy" id="7932"/>
    <lineage>
        <taxon>Eukaryota</taxon>
        <taxon>Metazoa</taxon>
        <taxon>Chordata</taxon>
        <taxon>Craniata</taxon>
        <taxon>Vertebrata</taxon>
        <taxon>Euteleostomi</taxon>
        <taxon>Actinopterygii</taxon>
        <taxon>Neopterygii</taxon>
        <taxon>Teleostei</taxon>
        <taxon>Elopiformes</taxon>
        <taxon>Megalopidae</taxon>
        <taxon>Megalops</taxon>
    </lineage>
</organism>
<dbReference type="Pfam" id="PF02191">
    <property type="entry name" value="OLF"/>
    <property type="match status" value="1"/>
</dbReference>
<gene>
    <name evidence="7" type="ORF">MATL_G00243800</name>
</gene>
<dbReference type="GO" id="GO:0005615">
    <property type="term" value="C:extracellular space"/>
    <property type="evidence" value="ECO:0007669"/>
    <property type="project" value="TreeGrafter"/>
</dbReference>
<accession>A0A9D3SXP2</accession>
<sequence>MSKLELVCVFLCLALACSSDAPNEVVDSTLNDVSPGFNEELDEQGETLDDEMDNQENILTQLLGDYDKVKALSEGSDCRCKCVVRPLSRSACQRIEEGNAKTQDFYTVETITSGPDCKCACIAPPSALNPCEGDFRFKKLQEAGKDDVKLSTIMDLLEGAFYGMDLLKLHSVTTKLLDRVEIIEKAVSKNHTEQRVTVRGSSQEQVQVKESRSRTRTEKRKRVPATPLQRDAAAVYMDTEKTYEERFIGPQGQTRPLLKRSQPEEDAERAAEGQAKASPNGKIVRGVTYYKANALEDEDADEHLVAAAEEVVSGDGLVDLLVGDQLLKHKHKSSRANERARPEADQPTASAGTEMVPPTQKYTTTFEEMVAAEGAAEKTPGTTEPPTTTAAIPPMMVATAMTTTTTAPPATPALLTTSASTTTQASTSTKAAGQSVTAKPKYRISWTESPTEDTMEVEPTKNPGMCKDTLATISEPVTHNSYGRSEGAWMKDPKRDDNRIYVANYFYGNILLEYRDLDTFKQGQTSNSYKLPYNWIGTGHVVYNGAFFYNRAFSRDIIKFDLRLRYVAAWTMLHDAAYEEDAPWRWRGHSDIDFAVDESGLWLIYPAVDEESFHREVVVLSKLNPNDLSTHKETSWRTGLRRDYYGNCFVVCGVLYAIDSHERANASLSYAFDTYTNTQMVPRLPFANAHGHSTQIDYNPKERVLYAWDNGHQVTYNVTFAY</sequence>
<dbReference type="PROSITE" id="PS51132">
    <property type="entry name" value="OLF"/>
    <property type="match status" value="1"/>
</dbReference>
<name>A0A9D3SXP2_MEGAT</name>
<dbReference type="PANTHER" id="PTHR23192">
    <property type="entry name" value="OLFACTOMEDIN-RELATED"/>
    <property type="match status" value="1"/>
</dbReference>
<comment type="subcellular location">
    <subcellularLocation>
        <location evidence="1">Secreted</location>
    </subcellularLocation>
</comment>
<protein>
    <recommendedName>
        <fullName evidence="6">Olfactomedin-like domain-containing protein</fullName>
    </recommendedName>
</protein>
<feature type="domain" description="Olfactomedin-like" evidence="6">
    <location>
        <begin position="465"/>
        <end position="722"/>
    </location>
</feature>
<keyword evidence="2" id="KW-0964">Secreted</keyword>
<feature type="region of interest" description="Disordered" evidence="4">
    <location>
        <begin position="244"/>
        <end position="279"/>
    </location>
</feature>